<dbReference type="AlphaFoldDB" id="A0A9P0BAH4"/>
<protein>
    <recommendedName>
        <fullName evidence="19">Cytochrome P450</fullName>
    </recommendedName>
</protein>
<dbReference type="GO" id="GO:0020037">
    <property type="term" value="F:heme binding"/>
    <property type="evidence" value="ECO:0007669"/>
    <property type="project" value="InterPro"/>
</dbReference>
<dbReference type="InterPro" id="IPR050196">
    <property type="entry name" value="Cytochrome_P450_Monoox"/>
</dbReference>
<evidence type="ECO:0000256" key="8">
    <source>
        <dbReference type="ARBA" id="ARBA00022824"/>
    </source>
</evidence>
<comment type="similarity">
    <text evidence="5 15">Belongs to the cytochrome P450 family.</text>
</comment>
<evidence type="ECO:0000256" key="5">
    <source>
        <dbReference type="ARBA" id="ARBA00010617"/>
    </source>
</evidence>
<dbReference type="InterPro" id="IPR001128">
    <property type="entry name" value="Cyt_P450"/>
</dbReference>
<evidence type="ECO:0000313" key="17">
    <source>
        <dbReference type="EMBL" id="CAH0559241.1"/>
    </source>
</evidence>
<reference evidence="17" key="1">
    <citation type="submission" date="2021-12" db="EMBL/GenBank/DDBJ databases">
        <authorList>
            <person name="King R."/>
        </authorList>
    </citation>
    <scope>NUCLEOTIDE SEQUENCE</scope>
</reference>
<evidence type="ECO:0000256" key="12">
    <source>
        <dbReference type="ARBA" id="ARBA00023033"/>
    </source>
</evidence>
<dbReference type="InterPro" id="IPR017972">
    <property type="entry name" value="Cyt_P450_CS"/>
</dbReference>
<dbReference type="PANTHER" id="PTHR24291">
    <property type="entry name" value="CYTOCHROME P450 FAMILY 4"/>
    <property type="match status" value="1"/>
</dbReference>
<dbReference type="SUPFAM" id="SSF48264">
    <property type="entry name" value="Cytochrome P450"/>
    <property type="match status" value="1"/>
</dbReference>
<keyword evidence="16" id="KW-1133">Transmembrane helix</keyword>
<keyword evidence="16" id="KW-0812">Transmembrane</keyword>
<evidence type="ECO:0000256" key="13">
    <source>
        <dbReference type="ARBA" id="ARBA00023136"/>
    </source>
</evidence>
<dbReference type="OrthoDB" id="1470350at2759"/>
<dbReference type="GO" id="GO:0016705">
    <property type="term" value="F:oxidoreductase activity, acting on paired donors, with incorporation or reduction of molecular oxygen"/>
    <property type="evidence" value="ECO:0007669"/>
    <property type="project" value="InterPro"/>
</dbReference>
<comment type="function">
    <text evidence="2">May be involved in the metabolism of insect hormones and in the breakdown of synthetic insecticides.</text>
</comment>
<comment type="subcellular location">
    <subcellularLocation>
        <location evidence="4">Endoplasmic reticulum membrane</location>
        <topology evidence="4">Peripheral membrane protein</topology>
    </subcellularLocation>
    <subcellularLocation>
        <location evidence="3">Microsome membrane</location>
        <topology evidence="3">Peripheral membrane protein</topology>
    </subcellularLocation>
</comment>
<gene>
    <name evidence="17" type="ORF">MELIAE_LOCUS9368</name>
</gene>
<evidence type="ECO:0000256" key="2">
    <source>
        <dbReference type="ARBA" id="ARBA00003690"/>
    </source>
</evidence>
<evidence type="ECO:0000256" key="15">
    <source>
        <dbReference type="RuleBase" id="RU000461"/>
    </source>
</evidence>
<keyword evidence="18" id="KW-1185">Reference proteome</keyword>
<evidence type="ECO:0008006" key="19">
    <source>
        <dbReference type="Google" id="ProtNLM"/>
    </source>
</evidence>
<sequence length="500" mass="57537">MINNLLVILVAVICFIQLILYIWSKRHMYLLSLKLPGPISLPFIGCAYKFLFIETEDLFKEILSVINSYPKNPVIRFWLGPNLFLIFKDPVHVEKILISTKVIAKADLLKYLKTFAGEGLITGSGIEWKVARKHIQPLYGQKFVTESIGISNKHINRFMEKLMERVDKPKSCIHHAIHLCVADIIGEAILGVEIGAQKGRNKEFIDASIKYYDVVYPRLVKPWLQNDFIFSMSHLKDKTDVYKATMNKFMDSVVENTRRIKKTGKSVVIDNFKPSINDLDKIFMENSKVLNYQNYLHNLITLYAASEDTVAQIAAATCFCLGMYPECQEKATEEIRLLVGANKTNITFDDVIKLDYLDKCVKEALRLFPIAPFIARKVVSDFQIDKWTLPSNVSILISIFSLHLNPKEWEHPMEFYPEHFDFEAVEKRHPYSFIPFSAGPRGCIGKLYAQTSIKVLLVNILQRFKIEADGKYVDIYKHLRADISVRSKIGFPVKLTRRKL</sequence>
<feature type="transmembrane region" description="Helical" evidence="16">
    <location>
        <begin position="6"/>
        <end position="24"/>
    </location>
</feature>
<keyword evidence="13 16" id="KW-0472">Membrane</keyword>
<evidence type="ECO:0000256" key="16">
    <source>
        <dbReference type="SAM" id="Phobius"/>
    </source>
</evidence>
<dbReference type="GO" id="GO:0005789">
    <property type="term" value="C:endoplasmic reticulum membrane"/>
    <property type="evidence" value="ECO:0007669"/>
    <property type="project" value="UniProtKB-SubCell"/>
</dbReference>
<evidence type="ECO:0000256" key="4">
    <source>
        <dbReference type="ARBA" id="ARBA00004406"/>
    </source>
</evidence>
<keyword evidence="10 15" id="KW-0560">Oxidoreductase</keyword>
<dbReference type="PRINTS" id="PR00385">
    <property type="entry name" value="P450"/>
</dbReference>
<evidence type="ECO:0000256" key="3">
    <source>
        <dbReference type="ARBA" id="ARBA00004174"/>
    </source>
</evidence>
<evidence type="ECO:0000313" key="18">
    <source>
        <dbReference type="Proteomes" id="UP001154078"/>
    </source>
</evidence>
<dbReference type="InterPro" id="IPR036396">
    <property type="entry name" value="Cyt_P450_sf"/>
</dbReference>
<name>A0A9P0BAH4_BRAAE</name>
<evidence type="ECO:0000256" key="10">
    <source>
        <dbReference type="ARBA" id="ARBA00023002"/>
    </source>
</evidence>
<keyword evidence="8" id="KW-0256">Endoplasmic reticulum</keyword>
<evidence type="ECO:0000256" key="1">
    <source>
        <dbReference type="ARBA" id="ARBA00001971"/>
    </source>
</evidence>
<evidence type="ECO:0000256" key="11">
    <source>
        <dbReference type="ARBA" id="ARBA00023004"/>
    </source>
</evidence>
<dbReference type="InterPro" id="IPR002401">
    <property type="entry name" value="Cyt_P450_E_grp-I"/>
</dbReference>
<comment type="cofactor">
    <cofactor evidence="1 14">
        <name>heme</name>
        <dbReference type="ChEBI" id="CHEBI:30413"/>
    </cofactor>
</comment>
<dbReference type="PANTHER" id="PTHR24291:SF189">
    <property type="entry name" value="CYTOCHROME P450 4C3-RELATED"/>
    <property type="match status" value="1"/>
</dbReference>
<evidence type="ECO:0000256" key="7">
    <source>
        <dbReference type="ARBA" id="ARBA00022723"/>
    </source>
</evidence>
<dbReference type="Proteomes" id="UP001154078">
    <property type="component" value="Chromosome 6"/>
</dbReference>
<keyword evidence="6 14" id="KW-0349">Heme</keyword>
<evidence type="ECO:0000256" key="6">
    <source>
        <dbReference type="ARBA" id="ARBA00022617"/>
    </source>
</evidence>
<dbReference type="GO" id="GO:0005506">
    <property type="term" value="F:iron ion binding"/>
    <property type="evidence" value="ECO:0007669"/>
    <property type="project" value="InterPro"/>
</dbReference>
<dbReference type="EMBL" id="OV121137">
    <property type="protein sequence ID" value="CAH0559241.1"/>
    <property type="molecule type" value="Genomic_DNA"/>
</dbReference>
<evidence type="ECO:0000256" key="14">
    <source>
        <dbReference type="PIRSR" id="PIRSR602401-1"/>
    </source>
</evidence>
<dbReference type="PROSITE" id="PS00086">
    <property type="entry name" value="CYTOCHROME_P450"/>
    <property type="match status" value="1"/>
</dbReference>
<keyword evidence="11 14" id="KW-0408">Iron</keyword>
<accession>A0A9P0BAH4</accession>
<dbReference type="Pfam" id="PF00067">
    <property type="entry name" value="p450"/>
    <property type="match status" value="1"/>
</dbReference>
<evidence type="ECO:0000256" key="9">
    <source>
        <dbReference type="ARBA" id="ARBA00022848"/>
    </source>
</evidence>
<dbReference type="Gene3D" id="1.10.630.10">
    <property type="entry name" value="Cytochrome P450"/>
    <property type="match status" value="1"/>
</dbReference>
<keyword evidence="12 15" id="KW-0503">Monooxygenase</keyword>
<organism evidence="17 18">
    <name type="scientific">Brassicogethes aeneus</name>
    <name type="common">Rape pollen beetle</name>
    <name type="synonym">Meligethes aeneus</name>
    <dbReference type="NCBI Taxonomy" id="1431903"/>
    <lineage>
        <taxon>Eukaryota</taxon>
        <taxon>Metazoa</taxon>
        <taxon>Ecdysozoa</taxon>
        <taxon>Arthropoda</taxon>
        <taxon>Hexapoda</taxon>
        <taxon>Insecta</taxon>
        <taxon>Pterygota</taxon>
        <taxon>Neoptera</taxon>
        <taxon>Endopterygota</taxon>
        <taxon>Coleoptera</taxon>
        <taxon>Polyphaga</taxon>
        <taxon>Cucujiformia</taxon>
        <taxon>Nitidulidae</taxon>
        <taxon>Meligethinae</taxon>
        <taxon>Brassicogethes</taxon>
    </lineage>
</organism>
<keyword evidence="7 14" id="KW-0479">Metal-binding</keyword>
<proteinExistence type="inferred from homology"/>
<keyword evidence="9" id="KW-0492">Microsome</keyword>
<feature type="binding site" description="axial binding residue" evidence="14">
    <location>
        <position position="443"/>
    </location>
    <ligand>
        <name>heme</name>
        <dbReference type="ChEBI" id="CHEBI:30413"/>
    </ligand>
    <ligandPart>
        <name>Fe</name>
        <dbReference type="ChEBI" id="CHEBI:18248"/>
    </ligandPart>
</feature>
<dbReference type="GO" id="GO:0004497">
    <property type="term" value="F:monooxygenase activity"/>
    <property type="evidence" value="ECO:0007669"/>
    <property type="project" value="UniProtKB-KW"/>
</dbReference>
<dbReference type="PRINTS" id="PR00463">
    <property type="entry name" value="EP450I"/>
</dbReference>